<protein>
    <submittedName>
        <fullName evidence="10">Cellobiose transport system permease protein</fullName>
    </submittedName>
</protein>
<accession>A0ABU0R8J6</accession>
<evidence type="ECO:0000256" key="5">
    <source>
        <dbReference type="ARBA" id="ARBA00022989"/>
    </source>
</evidence>
<feature type="transmembrane region" description="Helical" evidence="7">
    <location>
        <begin position="135"/>
        <end position="156"/>
    </location>
</feature>
<keyword evidence="3" id="KW-1003">Cell membrane</keyword>
<organism evidence="10 11">
    <name type="scientific">Agromyces ramosus</name>
    <dbReference type="NCBI Taxonomy" id="33879"/>
    <lineage>
        <taxon>Bacteria</taxon>
        <taxon>Bacillati</taxon>
        <taxon>Actinomycetota</taxon>
        <taxon>Actinomycetes</taxon>
        <taxon>Micrococcales</taxon>
        <taxon>Microbacteriaceae</taxon>
        <taxon>Agromyces</taxon>
    </lineage>
</organism>
<dbReference type="Proteomes" id="UP001239083">
    <property type="component" value="Unassembled WGS sequence"/>
</dbReference>
<dbReference type="RefSeq" id="WP_373460710.1">
    <property type="nucleotide sequence ID" value="NZ_JAUSYY010000001.1"/>
</dbReference>
<evidence type="ECO:0000256" key="8">
    <source>
        <dbReference type="SAM" id="MobiDB-lite"/>
    </source>
</evidence>
<reference evidence="10 11" key="1">
    <citation type="submission" date="2023-07" db="EMBL/GenBank/DDBJ databases">
        <title>Comparative genomics of wheat-associated soil bacteria to identify genetic determinants of phenazine resistance.</title>
        <authorList>
            <person name="Mouncey N."/>
        </authorList>
    </citation>
    <scope>NUCLEOTIDE SEQUENCE [LARGE SCALE GENOMIC DNA]</scope>
    <source>
        <strain evidence="10 11">V3I3</strain>
    </source>
</reference>
<evidence type="ECO:0000256" key="1">
    <source>
        <dbReference type="ARBA" id="ARBA00004651"/>
    </source>
</evidence>
<keyword evidence="2 7" id="KW-0813">Transport</keyword>
<feature type="transmembrane region" description="Helical" evidence="7">
    <location>
        <begin position="297"/>
        <end position="317"/>
    </location>
</feature>
<evidence type="ECO:0000256" key="7">
    <source>
        <dbReference type="RuleBase" id="RU363032"/>
    </source>
</evidence>
<keyword evidence="5 7" id="KW-1133">Transmembrane helix</keyword>
<feature type="domain" description="ABC transmembrane type-1" evidence="9">
    <location>
        <begin position="98"/>
        <end position="313"/>
    </location>
</feature>
<evidence type="ECO:0000313" key="11">
    <source>
        <dbReference type="Proteomes" id="UP001239083"/>
    </source>
</evidence>
<evidence type="ECO:0000256" key="3">
    <source>
        <dbReference type="ARBA" id="ARBA00022475"/>
    </source>
</evidence>
<keyword evidence="6 7" id="KW-0472">Membrane</keyword>
<feature type="region of interest" description="Disordered" evidence="8">
    <location>
        <begin position="1"/>
        <end position="21"/>
    </location>
</feature>
<evidence type="ECO:0000256" key="4">
    <source>
        <dbReference type="ARBA" id="ARBA00022692"/>
    </source>
</evidence>
<dbReference type="EMBL" id="JAUSYY010000001">
    <property type="protein sequence ID" value="MDQ0894395.1"/>
    <property type="molecule type" value="Genomic_DNA"/>
</dbReference>
<dbReference type="CDD" id="cd06261">
    <property type="entry name" value="TM_PBP2"/>
    <property type="match status" value="1"/>
</dbReference>
<comment type="subcellular location">
    <subcellularLocation>
        <location evidence="1 7">Cell membrane</location>
        <topology evidence="1 7">Multi-pass membrane protein</topology>
    </subcellularLocation>
</comment>
<comment type="similarity">
    <text evidence="7">Belongs to the binding-protein-dependent transport system permease family.</text>
</comment>
<feature type="transmembrane region" description="Helical" evidence="7">
    <location>
        <begin position="102"/>
        <end position="123"/>
    </location>
</feature>
<evidence type="ECO:0000259" key="9">
    <source>
        <dbReference type="PROSITE" id="PS50928"/>
    </source>
</evidence>
<dbReference type="InterPro" id="IPR035906">
    <property type="entry name" value="MetI-like_sf"/>
</dbReference>
<evidence type="ECO:0000256" key="2">
    <source>
        <dbReference type="ARBA" id="ARBA00022448"/>
    </source>
</evidence>
<dbReference type="InterPro" id="IPR000515">
    <property type="entry name" value="MetI-like"/>
</dbReference>
<feature type="transmembrane region" description="Helical" evidence="7">
    <location>
        <begin position="182"/>
        <end position="207"/>
    </location>
</feature>
<dbReference type="PANTHER" id="PTHR30193:SF37">
    <property type="entry name" value="INNER MEMBRANE ABC TRANSPORTER PERMEASE PROTEIN YCJO"/>
    <property type="match status" value="1"/>
</dbReference>
<keyword evidence="4 7" id="KW-0812">Transmembrane</keyword>
<dbReference type="SUPFAM" id="SSF160964">
    <property type="entry name" value="MalF N-terminal region-like"/>
    <property type="match status" value="1"/>
</dbReference>
<comment type="caution">
    <text evidence="10">The sequence shown here is derived from an EMBL/GenBank/DDBJ whole genome shotgun (WGS) entry which is preliminary data.</text>
</comment>
<dbReference type="Gene3D" id="1.10.3720.10">
    <property type="entry name" value="MetI-like"/>
    <property type="match status" value="1"/>
</dbReference>
<evidence type="ECO:0000256" key="6">
    <source>
        <dbReference type="ARBA" id="ARBA00023136"/>
    </source>
</evidence>
<sequence length="327" mass="36959">MTATATRVDESAPPKPNPGRAPRVISFSQRLSRWDLKVSPYLYISPFFIMFLVVGIFPIAFTAVISFMDWDLVRNSGEFVGFDQYVWILGQPQFWTALRNTFSIFLLSSVPQLIAAVFIAAMLDRNIRSKTFWRMGVLVPFVMAPVAVALIFSNMFGDNHGLVNSVLTDLGLPAIQWHKDAFWSHVAISTMVNFRWTGYNTLILLAAMQAVPRDYYEAATVDGAGAFRQFRSITLPSLKPTLIFVIITSTIGGLQIFDEPRMFDQFGRGGAAQQWLTITLYLYDIGWGQWNFGRAAALAWILFLIILIIGLINLLVTRRLVRDEGRR</sequence>
<keyword evidence="11" id="KW-1185">Reference proteome</keyword>
<dbReference type="PANTHER" id="PTHR30193">
    <property type="entry name" value="ABC TRANSPORTER PERMEASE PROTEIN"/>
    <property type="match status" value="1"/>
</dbReference>
<dbReference type="InterPro" id="IPR051393">
    <property type="entry name" value="ABC_transporter_permease"/>
</dbReference>
<dbReference type="Pfam" id="PF00528">
    <property type="entry name" value="BPD_transp_1"/>
    <property type="match status" value="1"/>
</dbReference>
<name>A0ABU0R8J6_9MICO</name>
<dbReference type="SUPFAM" id="SSF161098">
    <property type="entry name" value="MetI-like"/>
    <property type="match status" value="1"/>
</dbReference>
<feature type="transmembrane region" description="Helical" evidence="7">
    <location>
        <begin position="238"/>
        <end position="257"/>
    </location>
</feature>
<evidence type="ECO:0000313" key="10">
    <source>
        <dbReference type="EMBL" id="MDQ0894395.1"/>
    </source>
</evidence>
<dbReference type="PROSITE" id="PS50928">
    <property type="entry name" value="ABC_TM1"/>
    <property type="match status" value="1"/>
</dbReference>
<feature type="transmembrane region" description="Helical" evidence="7">
    <location>
        <begin position="41"/>
        <end position="68"/>
    </location>
</feature>
<proteinExistence type="inferred from homology"/>
<gene>
    <name evidence="10" type="ORF">QFZ26_001950</name>
</gene>